<gene>
    <name evidence="1" type="ORF">ACI1P1_09055</name>
</gene>
<keyword evidence="1" id="KW-0255">Endonuclease</keyword>
<dbReference type="Proteomes" id="UP001631969">
    <property type="component" value="Unassembled WGS sequence"/>
</dbReference>
<protein>
    <submittedName>
        <fullName evidence="1">Endonuclease MutS2</fullName>
    </submittedName>
</protein>
<evidence type="ECO:0000313" key="1">
    <source>
        <dbReference type="EMBL" id="MFM9328433.1"/>
    </source>
</evidence>
<keyword evidence="1" id="KW-0540">Nuclease</keyword>
<keyword evidence="2" id="KW-1185">Reference proteome</keyword>
<sequence>MNQNYTLEFHTVLARLAELAMSEGAREKLLALQPSLNESQCRNQMHETTEARKMLDAVGNPPLALMKELDPVLSTVRQGAMLFPEQLVNVSQFLSSCKRMKGYLRKSEFLNVDIAFYGGSLHELNGLQEEIERSIRNGIVDSSASPALHQVRRKLENAAAAVKTKLADILRSNKAWFADGYVTTRSGRFVLPVRKEYKNQVNGTVIEASGTGSTYFIEPASVRRLQDEITVLQLEEEDEIRKVLCALTALVEEQVAEIEQNREHMETLDFIFAKAKLSTQMQAIPVPLTTDRRIIIRQGRHPLLKQESCIPLDFQLGGEYQGIVVTGPNTGGKTVALKTVGLLSLMAQSGLHVPAAEGTSFCMNNAVLCDIGDGQSIAENLSTFSAHLTGIIQILEQTTDETLVLLDELGSGTDPAEGMGLAIAILDELRRKNCLFVATTHYPQVKEFAMQSKGLINARMEFDRDTLKPLYSLSIGEAGESCALHIAERLGFPPHMLKRAYAEAYKPNGTPLPEEAHHFDTDTTKNAKHVRPAAPRLKKDAPPKTVQHGGQKFQIGDSVTVYPQKEVGIIFKRSDENGMLGVQIKGKKQFIRHKRVKLLVPATELYPEDYDFSIVFDTVENRKARHRMEKGHQPGLTVTYKEDQDS</sequence>
<evidence type="ECO:0000313" key="2">
    <source>
        <dbReference type="Proteomes" id="UP001631969"/>
    </source>
</evidence>
<reference evidence="1" key="1">
    <citation type="submission" date="2024-12" db="EMBL/GenBank/DDBJ databases">
        <authorList>
            <person name="Wu N."/>
        </authorList>
    </citation>
    <scope>NUCLEOTIDE SEQUENCE</scope>
    <source>
        <strain evidence="1">P15</strain>
    </source>
</reference>
<dbReference type="EMBL" id="JBJURJ010000005">
    <property type="protein sequence ID" value="MFM9328433.1"/>
    <property type="molecule type" value="Genomic_DNA"/>
</dbReference>
<accession>A0ACC7NUU8</accession>
<proteinExistence type="predicted"/>
<comment type="caution">
    <text evidence="1">The sequence shown here is derived from an EMBL/GenBank/DDBJ whole genome shotgun (WGS) entry which is preliminary data.</text>
</comment>
<organism evidence="1 2">
    <name type="scientific">Paenibacillus mesotrionivorans</name>
    <dbReference type="NCBI Taxonomy" id="3160968"/>
    <lineage>
        <taxon>Bacteria</taxon>
        <taxon>Bacillati</taxon>
        <taxon>Bacillota</taxon>
        <taxon>Bacilli</taxon>
        <taxon>Bacillales</taxon>
        <taxon>Paenibacillaceae</taxon>
        <taxon>Paenibacillus</taxon>
    </lineage>
</organism>
<name>A0ACC7NUU8_9BACL</name>
<keyword evidence="1" id="KW-0378">Hydrolase</keyword>